<dbReference type="EMBL" id="JABXXQ010000137">
    <property type="protein sequence ID" value="NVN30346.1"/>
    <property type="molecule type" value="Genomic_DNA"/>
</dbReference>
<comment type="catalytic activity">
    <reaction evidence="2">
        <text>2 GTP = 3',3'-c-di-GMP + 2 diphosphate</text>
        <dbReference type="Rhea" id="RHEA:24898"/>
        <dbReference type="ChEBI" id="CHEBI:33019"/>
        <dbReference type="ChEBI" id="CHEBI:37565"/>
        <dbReference type="ChEBI" id="CHEBI:58805"/>
        <dbReference type="EC" id="2.7.7.65"/>
    </reaction>
</comment>
<dbReference type="InterPro" id="IPR015943">
    <property type="entry name" value="WD40/YVTN_repeat-like_dom_sf"/>
</dbReference>
<sequence length="901" mass="98322">MLGENQGIKGSPTFTYLAASADRRFIVGSQVGRLLVARDDGQQTYQRLKFLEVRSSTDQLVSFGIMTPYGAGMVVATQSRYAYLDLSDPKRPQLTGLPPELADADHVLHQASSILADGQTLWGTLPTGEICSTGAGGSRCWTARDGLPNERWGGLARTPSGQIIARSPYHMVWLDRSDNHVRRIVDLPDPAQVYSAPGAASQAVIVAPTGDLLTQTRHGIAMLRGDRWLRIDIAPSVGSLNISTLFRDRSGSLWVGVFAVGLMQYFNYDTTESWTTDSGLSSNVAWAIARDGDRTFIGTDGGLNLMVGRSEPRPWMESQSTQAVAVGRNDTLWACMSDGTLMRVDRLTGQSRRWTLPMLTNVHVATDGSVWIATGKGLYLIHDNSTSVTDPVLRSSPDLTITDLAVDPDGELWLTGNGALWNLGPNGKLVQTVSDWHEQGISPEIVRHSPDGPIWVGSMDGLFRVDLRGDGPVVTRVPDSLLPNSTIMAVLPHSNGDLWVGTTAGIAIERKGIWTTIDTNDGLIGNDVAADGIVEDVDHSVWVATSSGVTHILDPVAILRPHFPVVSLLSETVNGAPYDGALLPNAPARLDLMLGVFDNPYGGRIQYRTRMVGVDPDWIVQPTGSAIYPFLPSGHHDLLVEAYDPVRHIASEPLHVLVAMAEPWWRRPWAIVIAALLIAGLVWLALRWRTAYLVRQRHALAEQVSSRTRELELRTHELEEARQRLEVLAQRDALTGLLNRRAVRDLFDKHAGRKDASLSVALLDVDHFKRINDTHGHLGGDSVLVEIARRFERAFVGGEVIGRFGGEEYVVLLPGPPGLAPEALRRVVREVVDRPVFFGARVIRFTVSGGIADVLPSETWEQALSRADQALYEAKRAGRDLILEAHPALTPSPVAAAPLGF</sequence>
<feature type="domain" description="GGDEF" evidence="4">
    <location>
        <begin position="756"/>
        <end position="887"/>
    </location>
</feature>
<comment type="caution">
    <text evidence="6">The sequence shown here is derived from an EMBL/GenBank/DDBJ whole genome shotgun (WGS) entry which is preliminary data.</text>
</comment>
<dbReference type="InterPro" id="IPR013783">
    <property type="entry name" value="Ig-like_fold"/>
</dbReference>
<evidence type="ECO:0000259" key="4">
    <source>
        <dbReference type="PROSITE" id="PS50887"/>
    </source>
</evidence>
<dbReference type="GO" id="GO:0005886">
    <property type="term" value="C:plasma membrane"/>
    <property type="evidence" value="ECO:0007669"/>
    <property type="project" value="TreeGrafter"/>
</dbReference>
<dbReference type="InterPro" id="IPR000160">
    <property type="entry name" value="GGDEF_dom"/>
</dbReference>
<dbReference type="CDD" id="cd01949">
    <property type="entry name" value="GGDEF"/>
    <property type="match status" value="1"/>
</dbReference>
<evidence type="ECO:0000313" key="5">
    <source>
        <dbReference type="EMBL" id="MBB3172311.1"/>
    </source>
</evidence>
<keyword evidence="3" id="KW-0472">Membrane</keyword>
<dbReference type="EMBL" id="JACHXV010000001">
    <property type="protein sequence ID" value="MBB3172311.1"/>
    <property type="molecule type" value="Genomic_DNA"/>
</dbReference>
<evidence type="ECO:0000256" key="3">
    <source>
        <dbReference type="SAM" id="Phobius"/>
    </source>
</evidence>
<dbReference type="GO" id="GO:1902201">
    <property type="term" value="P:negative regulation of bacterial-type flagellum-dependent cell motility"/>
    <property type="evidence" value="ECO:0007669"/>
    <property type="project" value="TreeGrafter"/>
</dbReference>
<dbReference type="InterPro" id="IPR050469">
    <property type="entry name" value="Diguanylate_Cyclase"/>
</dbReference>
<dbReference type="PROSITE" id="PS50887">
    <property type="entry name" value="GGDEF"/>
    <property type="match status" value="1"/>
</dbReference>
<dbReference type="InterPro" id="IPR029787">
    <property type="entry name" value="Nucleotide_cyclase"/>
</dbReference>
<keyword evidence="3" id="KW-0812">Transmembrane</keyword>
<keyword evidence="7" id="KW-1185">Reference proteome</keyword>
<dbReference type="InterPro" id="IPR011042">
    <property type="entry name" value="6-blade_b-propeller_TolB-like"/>
</dbReference>
<dbReference type="AlphaFoldDB" id="A0A850NR68"/>
<name>A0A850NR68_9PROT</name>
<dbReference type="Pfam" id="PF00990">
    <property type="entry name" value="GGDEF"/>
    <property type="match status" value="1"/>
</dbReference>
<dbReference type="InterPro" id="IPR043128">
    <property type="entry name" value="Rev_trsase/Diguanyl_cyclase"/>
</dbReference>
<dbReference type="PANTHER" id="PTHR45138:SF9">
    <property type="entry name" value="DIGUANYLATE CYCLASE DGCM-RELATED"/>
    <property type="match status" value="1"/>
</dbReference>
<feature type="transmembrane region" description="Helical" evidence="3">
    <location>
        <begin position="669"/>
        <end position="688"/>
    </location>
</feature>
<dbReference type="GO" id="GO:0043709">
    <property type="term" value="P:cell adhesion involved in single-species biofilm formation"/>
    <property type="evidence" value="ECO:0007669"/>
    <property type="project" value="TreeGrafter"/>
</dbReference>
<reference evidence="6 8" key="1">
    <citation type="submission" date="2020-06" db="EMBL/GenBank/DDBJ databases">
        <title>Description of novel acetic acid bacteria.</title>
        <authorList>
            <person name="Sombolestani A."/>
        </authorList>
    </citation>
    <scope>NUCLEOTIDE SEQUENCE [LARGE SCALE GENOMIC DNA]</scope>
    <source>
        <strain evidence="6 8">LMG 26838</strain>
    </source>
</reference>
<dbReference type="Proteomes" id="UP000565205">
    <property type="component" value="Unassembled WGS sequence"/>
</dbReference>
<dbReference type="SUPFAM" id="SSF63829">
    <property type="entry name" value="Calcium-dependent phosphotriesterase"/>
    <property type="match status" value="1"/>
</dbReference>
<dbReference type="Gene3D" id="2.120.10.30">
    <property type="entry name" value="TolB, C-terminal domain"/>
    <property type="match status" value="1"/>
</dbReference>
<keyword evidence="3" id="KW-1133">Transmembrane helix</keyword>
<dbReference type="NCBIfam" id="TIGR00254">
    <property type="entry name" value="GGDEF"/>
    <property type="match status" value="1"/>
</dbReference>
<dbReference type="RefSeq" id="WP_176623809.1">
    <property type="nucleotide sequence ID" value="NZ_JABXXQ010000137.1"/>
</dbReference>
<dbReference type="GO" id="GO:0052621">
    <property type="term" value="F:diguanylate cyclase activity"/>
    <property type="evidence" value="ECO:0007669"/>
    <property type="project" value="UniProtKB-EC"/>
</dbReference>
<evidence type="ECO:0000256" key="2">
    <source>
        <dbReference type="ARBA" id="ARBA00034247"/>
    </source>
</evidence>
<accession>A0A850NR68</accession>
<dbReference type="Gene3D" id="2.60.40.10">
    <property type="entry name" value="Immunoglobulins"/>
    <property type="match status" value="1"/>
</dbReference>
<dbReference type="Pfam" id="PF07494">
    <property type="entry name" value="Reg_prop"/>
    <property type="match status" value="1"/>
</dbReference>
<organism evidence="6 8">
    <name type="scientific">Endobacter medicaginis</name>
    <dbReference type="NCBI Taxonomy" id="1181271"/>
    <lineage>
        <taxon>Bacteria</taxon>
        <taxon>Pseudomonadati</taxon>
        <taxon>Pseudomonadota</taxon>
        <taxon>Alphaproteobacteria</taxon>
        <taxon>Acetobacterales</taxon>
        <taxon>Acetobacteraceae</taxon>
        <taxon>Endobacter</taxon>
    </lineage>
</organism>
<dbReference type="Proteomes" id="UP000557688">
    <property type="component" value="Unassembled WGS sequence"/>
</dbReference>
<evidence type="ECO:0000313" key="8">
    <source>
        <dbReference type="Proteomes" id="UP000565205"/>
    </source>
</evidence>
<dbReference type="SUPFAM" id="SSF55073">
    <property type="entry name" value="Nucleotide cyclase"/>
    <property type="match status" value="1"/>
</dbReference>
<proteinExistence type="predicted"/>
<dbReference type="SMART" id="SM00267">
    <property type="entry name" value="GGDEF"/>
    <property type="match status" value="1"/>
</dbReference>
<protein>
    <recommendedName>
        <fullName evidence="1">diguanylate cyclase</fullName>
        <ecNumber evidence="1">2.7.7.65</ecNumber>
    </recommendedName>
</protein>
<evidence type="ECO:0000313" key="7">
    <source>
        <dbReference type="Proteomes" id="UP000557688"/>
    </source>
</evidence>
<dbReference type="PANTHER" id="PTHR45138">
    <property type="entry name" value="REGULATORY COMPONENTS OF SENSORY TRANSDUCTION SYSTEM"/>
    <property type="match status" value="1"/>
</dbReference>
<dbReference type="EC" id="2.7.7.65" evidence="1"/>
<dbReference type="InterPro" id="IPR011110">
    <property type="entry name" value="Reg_prop"/>
</dbReference>
<dbReference type="Gene3D" id="3.30.70.270">
    <property type="match status" value="1"/>
</dbReference>
<evidence type="ECO:0000313" key="6">
    <source>
        <dbReference type="EMBL" id="NVN30346.1"/>
    </source>
</evidence>
<gene>
    <name evidence="5" type="ORF">FHR90_000117</name>
    <name evidence="6" type="ORF">HUK83_08365</name>
</gene>
<evidence type="ECO:0000256" key="1">
    <source>
        <dbReference type="ARBA" id="ARBA00012528"/>
    </source>
</evidence>
<reference evidence="5 7" key="2">
    <citation type="submission" date="2020-08" db="EMBL/GenBank/DDBJ databases">
        <title>Genomic Encyclopedia of Type Strains, Phase III (KMG-III): the genomes of soil and plant-associated and newly described type strains.</title>
        <authorList>
            <person name="Whitman W."/>
        </authorList>
    </citation>
    <scope>NUCLEOTIDE SEQUENCE [LARGE SCALE GENOMIC DNA]</scope>
    <source>
        <strain evidence="5 7">CECT 8088</strain>
    </source>
</reference>
<dbReference type="Gene3D" id="2.130.10.10">
    <property type="entry name" value="YVTN repeat-like/Quinoprotein amine dehydrogenase"/>
    <property type="match status" value="2"/>
</dbReference>